<reference evidence="2" key="1">
    <citation type="submission" date="2020-07" db="EMBL/GenBank/DDBJ databases">
        <title>Genome sequence and genetic diversity analysis of an under-domesticated orphan crop, white fonio (Digitaria exilis).</title>
        <authorList>
            <person name="Bennetzen J.L."/>
            <person name="Chen S."/>
            <person name="Ma X."/>
            <person name="Wang X."/>
            <person name="Yssel A.E.J."/>
            <person name="Chaluvadi S.R."/>
            <person name="Johnson M."/>
            <person name="Gangashetty P."/>
            <person name="Hamidou F."/>
            <person name="Sanogo M.D."/>
            <person name="Zwaenepoel A."/>
            <person name="Wallace J."/>
            <person name="Van De Peer Y."/>
            <person name="Van Deynze A."/>
        </authorList>
    </citation>
    <scope>NUCLEOTIDE SEQUENCE</scope>
    <source>
        <tissue evidence="2">Leaves</tissue>
    </source>
</reference>
<dbReference type="Proteomes" id="UP000636709">
    <property type="component" value="Unassembled WGS sequence"/>
</dbReference>
<evidence type="ECO:0000313" key="3">
    <source>
        <dbReference type="Proteomes" id="UP000636709"/>
    </source>
</evidence>
<keyword evidence="3" id="KW-1185">Reference proteome</keyword>
<evidence type="ECO:0000259" key="1">
    <source>
        <dbReference type="Pfam" id="PF12776"/>
    </source>
</evidence>
<name>A0A835E474_9POAL</name>
<feature type="domain" description="Myb/SANT-like" evidence="1">
    <location>
        <begin position="12"/>
        <end position="104"/>
    </location>
</feature>
<dbReference type="PANTHER" id="PTHR46250">
    <property type="entry name" value="MYB/SANT-LIKE DNA-BINDING DOMAIN PROTEIN-RELATED"/>
    <property type="match status" value="1"/>
</dbReference>
<dbReference type="InterPro" id="IPR024752">
    <property type="entry name" value="Myb/SANT-like_dom"/>
</dbReference>
<dbReference type="Pfam" id="PF12776">
    <property type="entry name" value="Myb_DNA-bind_3"/>
    <property type="match status" value="1"/>
</dbReference>
<accession>A0A835E474</accession>
<organism evidence="2 3">
    <name type="scientific">Digitaria exilis</name>
    <dbReference type="NCBI Taxonomy" id="1010633"/>
    <lineage>
        <taxon>Eukaryota</taxon>
        <taxon>Viridiplantae</taxon>
        <taxon>Streptophyta</taxon>
        <taxon>Embryophyta</taxon>
        <taxon>Tracheophyta</taxon>
        <taxon>Spermatophyta</taxon>
        <taxon>Magnoliopsida</taxon>
        <taxon>Liliopsida</taxon>
        <taxon>Poales</taxon>
        <taxon>Poaceae</taxon>
        <taxon>PACMAD clade</taxon>
        <taxon>Panicoideae</taxon>
        <taxon>Panicodae</taxon>
        <taxon>Paniceae</taxon>
        <taxon>Anthephorinae</taxon>
        <taxon>Digitaria</taxon>
    </lineage>
</organism>
<proteinExistence type="predicted"/>
<gene>
    <name evidence="2" type="ORF">HU200_052583</name>
</gene>
<dbReference type="EMBL" id="JACEFO010002292">
    <property type="protein sequence ID" value="KAF8667953.1"/>
    <property type="molecule type" value="Genomic_DNA"/>
</dbReference>
<sequence length="132" mass="15611">MESKTSRRDKRHWTAEEEKVLTDILYEMNGSGWKVDTGHKSGYLSFIKKELAKRLPNAYIKADPHIQSKVKTLKKLLSDVLDIQQYRSGFGWDDERKMVIGDKDQFMDWVKEQRLKDLEISLKCMKNYPPQM</sequence>
<evidence type="ECO:0000313" key="2">
    <source>
        <dbReference type="EMBL" id="KAF8667953.1"/>
    </source>
</evidence>
<comment type="caution">
    <text evidence="2">The sequence shown here is derived from an EMBL/GenBank/DDBJ whole genome shotgun (WGS) entry which is preliminary data.</text>
</comment>
<dbReference type="AlphaFoldDB" id="A0A835E474"/>
<dbReference type="PANTHER" id="PTHR46250:SF4">
    <property type="entry name" value="MYB_SANT-LIKE DOMAIN-CONTAINING PROTEIN"/>
    <property type="match status" value="1"/>
</dbReference>
<dbReference type="OrthoDB" id="695318at2759"/>
<protein>
    <recommendedName>
        <fullName evidence="1">Myb/SANT-like domain-containing protein</fullName>
    </recommendedName>
</protein>